<reference evidence="1" key="1">
    <citation type="submission" date="2014-09" db="EMBL/GenBank/DDBJ databases">
        <authorList>
            <person name="Magalhaes I.L.F."/>
            <person name="Oliveira U."/>
            <person name="Santos F.R."/>
            <person name="Vidigal T.H.D.A."/>
            <person name="Brescovit A.D."/>
            <person name="Santos A.J."/>
        </authorList>
    </citation>
    <scope>NUCLEOTIDE SEQUENCE</scope>
    <source>
        <tissue evidence="1">Shoot tissue taken approximately 20 cm above the soil surface</tissue>
    </source>
</reference>
<protein>
    <submittedName>
        <fullName evidence="1">Uncharacterized protein</fullName>
    </submittedName>
</protein>
<organism evidence="1">
    <name type="scientific">Arundo donax</name>
    <name type="common">Giant reed</name>
    <name type="synonym">Donax arundinaceus</name>
    <dbReference type="NCBI Taxonomy" id="35708"/>
    <lineage>
        <taxon>Eukaryota</taxon>
        <taxon>Viridiplantae</taxon>
        <taxon>Streptophyta</taxon>
        <taxon>Embryophyta</taxon>
        <taxon>Tracheophyta</taxon>
        <taxon>Spermatophyta</taxon>
        <taxon>Magnoliopsida</taxon>
        <taxon>Liliopsida</taxon>
        <taxon>Poales</taxon>
        <taxon>Poaceae</taxon>
        <taxon>PACMAD clade</taxon>
        <taxon>Arundinoideae</taxon>
        <taxon>Arundineae</taxon>
        <taxon>Arundo</taxon>
    </lineage>
</organism>
<reference evidence="1" key="2">
    <citation type="journal article" date="2015" name="Data Brief">
        <title>Shoot transcriptome of the giant reed, Arundo donax.</title>
        <authorList>
            <person name="Barrero R.A."/>
            <person name="Guerrero F.D."/>
            <person name="Moolhuijzen P."/>
            <person name="Goolsby J.A."/>
            <person name="Tidwell J."/>
            <person name="Bellgard S.E."/>
            <person name="Bellgard M.I."/>
        </authorList>
    </citation>
    <scope>NUCLEOTIDE SEQUENCE</scope>
    <source>
        <tissue evidence="1">Shoot tissue taken approximately 20 cm above the soil surface</tissue>
    </source>
</reference>
<proteinExistence type="predicted"/>
<evidence type="ECO:0000313" key="1">
    <source>
        <dbReference type="EMBL" id="JAD41478.1"/>
    </source>
</evidence>
<dbReference type="EMBL" id="GBRH01256417">
    <property type="protein sequence ID" value="JAD41478.1"/>
    <property type="molecule type" value="Transcribed_RNA"/>
</dbReference>
<dbReference type="AlphaFoldDB" id="A0A0A8ZUU8"/>
<accession>A0A0A8ZUU8</accession>
<sequence length="43" mass="5206">MDQIHRWLGCTPFNTKRSKQDPKELRIERESSGYMARQYYTPS</sequence>
<name>A0A0A8ZUU8_ARUDO</name>